<dbReference type="AlphaFoldDB" id="A0A9Q3KAR8"/>
<name>A0A9Q3KAR8_9BASI</name>
<proteinExistence type="predicted"/>
<dbReference type="Proteomes" id="UP000765509">
    <property type="component" value="Unassembled WGS sequence"/>
</dbReference>
<evidence type="ECO:0000313" key="1">
    <source>
        <dbReference type="EMBL" id="MBW0578023.1"/>
    </source>
</evidence>
<accession>A0A9Q3KAR8</accession>
<dbReference type="EMBL" id="AVOT02101929">
    <property type="protein sequence ID" value="MBW0578023.1"/>
    <property type="molecule type" value="Genomic_DNA"/>
</dbReference>
<sequence>MGDYAIENITTFFEVTEVHTNLPQYSEDCYNLINIQDARMCKTKPARGNVYNAGAACSTSILMNDIEAKVNLDTGAFFTCVGKDYL</sequence>
<dbReference type="OrthoDB" id="2507294at2759"/>
<reference evidence="1" key="1">
    <citation type="submission" date="2021-03" db="EMBL/GenBank/DDBJ databases">
        <title>Draft genome sequence of rust myrtle Austropuccinia psidii MF-1, a brazilian biotype.</title>
        <authorList>
            <person name="Quecine M.C."/>
            <person name="Pachon D.M.R."/>
            <person name="Bonatelli M.L."/>
            <person name="Correr F.H."/>
            <person name="Franceschini L.M."/>
            <person name="Leite T.F."/>
            <person name="Margarido G.R.A."/>
            <person name="Almeida C.A."/>
            <person name="Ferrarezi J.A."/>
            <person name="Labate C.A."/>
        </authorList>
    </citation>
    <scope>NUCLEOTIDE SEQUENCE</scope>
    <source>
        <strain evidence="1">MF-1</strain>
    </source>
</reference>
<comment type="caution">
    <text evidence="1">The sequence shown here is derived from an EMBL/GenBank/DDBJ whole genome shotgun (WGS) entry which is preliminary data.</text>
</comment>
<evidence type="ECO:0000313" key="2">
    <source>
        <dbReference type="Proteomes" id="UP000765509"/>
    </source>
</evidence>
<keyword evidence="2" id="KW-1185">Reference proteome</keyword>
<organism evidence="1 2">
    <name type="scientific">Austropuccinia psidii MF-1</name>
    <dbReference type="NCBI Taxonomy" id="1389203"/>
    <lineage>
        <taxon>Eukaryota</taxon>
        <taxon>Fungi</taxon>
        <taxon>Dikarya</taxon>
        <taxon>Basidiomycota</taxon>
        <taxon>Pucciniomycotina</taxon>
        <taxon>Pucciniomycetes</taxon>
        <taxon>Pucciniales</taxon>
        <taxon>Sphaerophragmiaceae</taxon>
        <taxon>Austropuccinia</taxon>
    </lineage>
</organism>
<protein>
    <submittedName>
        <fullName evidence="1">Uncharacterized protein</fullName>
    </submittedName>
</protein>
<gene>
    <name evidence="1" type="ORF">O181_117738</name>
</gene>